<reference evidence="5 6" key="1">
    <citation type="journal article" date="2007" name="Appl. Environ. Microbiol.">
        <title>Genome sequence of the cellulolytic gliding bacterium Cytophaga hutchinsonii.</title>
        <authorList>
            <person name="Xie G."/>
            <person name="Bruce D.C."/>
            <person name="Challacombe J.F."/>
            <person name="Chertkov O."/>
            <person name="Detter J.C."/>
            <person name="Gilna P."/>
            <person name="Han C.S."/>
            <person name="Lucas S."/>
            <person name="Misra M."/>
            <person name="Myers G.L."/>
            <person name="Richardson P."/>
            <person name="Tapia R."/>
            <person name="Thayer N."/>
            <person name="Thompson L.S."/>
            <person name="Brettin T.S."/>
            <person name="Henrissat B."/>
            <person name="Wilson D.B."/>
            <person name="McBride M.J."/>
        </authorList>
    </citation>
    <scope>NUCLEOTIDE SEQUENCE [LARGE SCALE GENOMIC DNA]</scope>
    <source>
        <strain evidence="6">ATCC 33406 / DSM 1761 / CIP 103989 / NBRC 15051 / NCIMB 9469 / D465</strain>
    </source>
</reference>
<gene>
    <name evidence="5" type="ordered locus">CHU_1854</name>
</gene>
<dbReference type="EMBL" id="CP000383">
    <property type="protein sequence ID" value="ABG59120.1"/>
    <property type="molecule type" value="Genomic_DNA"/>
</dbReference>
<dbReference type="Proteomes" id="UP000001822">
    <property type="component" value="Chromosome"/>
</dbReference>
<evidence type="ECO:0000313" key="5">
    <source>
        <dbReference type="EMBL" id="ABG59120.1"/>
    </source>
</evidence>
<feature type="chain" id="PRO_5026679025" evidence="3">
    <location>
        <begin position="21"/>
        <end position="1059"/>
    </location>
</feature>
<feature type="domain" description="Ig-like" evidence="4">
    <location>
        <begin position="617"/>
        <end position="707"/>
    </location>
</feature>
<dbReference type="NCBIfam" id="TIGR04131">
    <property type="entry name" value="Bac_Flav_CTERM"/>
    <property type="match status" value="1"/>
</dbReference>
<evidence type="ECO:0000256" key="1">
    <source>
        <dbReference type="ARBA" id="ARBA00022614"/>
    </source>
</evidence>
<dbReference type="OrthoDB" id="3179827at2"/>
<dbReference type="PANTHER" id="PTHR24366">
    <property type="entry name" value="IG(IMMUNOGLOBULIN) AND LRR(LEUCINE RICH REPEAT) DOMAINS"/>
    <property type="match status" value="1"/>
</dbReference>
<dbReference type="SUPFAM" id="SSF52058">
    <property type="entry name" value="L domain-like"/>
    <property type="match status" value="1"/>
</dbReference>
<dbReference type="InterPro" id="IPR013783">
    <property type="entry name" value="Ig-like_fold"/>
</dbReference>
<dbReference type="PROSITE" id="PS00018">
    <property type="entry name" value="EF_HAND_1"/>
    <property type="match status" value="1"/>
</dbReference>
<keyword evidence="2" id="KW-0677">Repeat</keyword>
<evidence type="ECO:0000256" key="2">
    <source>
        <dbReference type="ARBA" id="ARBA00022737"/>
    </source>
</evidence>
<dbReference type="AlphaFoldDB" id="A0A6N4SS22"/>
<dbReference type="InterPro" id="IPR007110">
    <property type="entry name" value="Ig-like_dom"/>
</dbReference>
<feature type="signal peptide" evidence="3">
    <location>
        <begin position="1"/>
        <end position="20"/>
    </location>
</feature>
<dbReference type="Gene3D" id="2.60.40.10">
    <property type="entry name" value="Immunoglobulins"/>
    <property type="match status" value="1"/>
</dbReference>
<dbReference type="InterPro" id="IPR032675">
    <property type="entry name" value="LRR_dom_sf"/>
</dbReference>
<dbReference type="PROSITE" id="PS50835">
    <property type="entry name" value="IG_LIKE"/>
    <property type="match status" value="1"/>
</dbReference>
<dbReference type="Gene3D" id="3.80.10.10">
    <property type="entry name" value="Ribonuclease Inhibitor"/>
    <property type="match status" value="1"/>
</dbReference>
<evidence type="ECO:0000256" key="3">
    <source>
        <dbReference type="SAM" id="SignalP"/>
    </source>
</evidence>
<dbReference type="Gene3D" id="2.60.40.2700">
    <property type="match status" value="1"/>
</dbReference>
<accession>A0A6N4SS22</accession>
<proteinExistence type="predicted"/>
<dbReference type="InterPro" id="IPR026341">
    <property type="entry name" value="T9SS_type_B"/>
</dbReference>
<dbReference type="KEGG" id="chu:CHU_1854"/>
<keyword evidence="6" id="KW-1185">Reference proteome</keyword>
<dbReference type="InterPro" id="IPR018247">
    <property type="entry name" value="EF_Hand_1_Ca_BS"/>
</dbReference>
<name>A0A6N4SS22_CYTH3</name>
<evidence type="ECO:0000313" key="6">
    <source>
        <dbReference type="Proteomes" id="UP000001822"/>
    </source>
</evidence>
<evidence type="ECO:0000259" key="4">
    <source>
        <dbReference type="PROSITE" id="PS50835"/>
    </source>
</evidence>
<sequence>MKSLFVSITFFCFSILNLSAQTITFPDANFQNALLTHWPAIDINNDGLIQISEIENLTSLYVAGKSISDLSGLEAFPKLVSLNCSNNSLSHIDLSHNPELKFLELGWNSISNIDLSKSTKLQVLGLQDNGLTSIDVTSNKDLRELKVEYNALTQLDVSENRFIWYLNFSDNQISTINLNPIRSLSVLSAGNNLLTSLNLSCHTNLSYVTIDNNSLLNSVCLNSSDYAERMSTTDPNSAYWTKSSNTAWANCPSLPLVTPIPATIVPINLCETGDMTFNAVSEQFISNPTYRWQKANSAAGPWVSIPGAINQSLVLTNLQMSDNGSIYKVLISSTDYCGTGHMEEAAGQIILHPAVYPKVTASASVSGAICDNALPITYTATPVAGQGSAPAYQWYYYNNPGFTAIAGATDIQYTPAVLPPDGTQLFAGMFTDEMCAVESGVASNILTVAVVPAPEPVITTSDIALCNPSGYVIQTSHTAATGTQFQWYRNGIALAGSNVRNLTIPGAGTYYMTEDNGTCTTASGTVTISTSSTTPDPQVNVSSSLTGAACDTLQKITYTATAVAGTVTAPTYQWYNAVTDTPISGATDAVYTPAAKPMNGDQVYVQIHTNEACVANPDVKSITLTTQILTTPAPLITSGNTALCNPSGYVIQTSQTAATGTQFQWFRNGSALTGSNTPTLTIASEGTYYLVEDNGTCKISSGSVTISAIAAMPDPQVNISSSLTGTACDTLQKITYTATPVAGTVTTPTYQWYNAATDTPISGATDAVYTPAAKPVNGDKVYVQMHSAATCVAHPDVTSATLTAHILTTPAPVMLSRDTAICMPQEYKLSAKLASGTQIQWYKNGTPITGSSHAAYTIHADELSGGSYHVSESNGACTIHADAVNIELMHTPLLYTENELYVSKGERVTLNVQAEHAAYHHWSPAIGLSNPDQLITEHLATNSVTYTLHATNQLNKCPVSTEVTIRVKAEVIIPNVITVNGDGVNDTWEIENIENFPQASIEIFNRWGNMVWKSIGYSNQWNGSSRNGEPLPAGTYYYIVNLNSKQQTDAYTGYIQLVE</sequence>
<keyword evidence="3" id="KW-0732">Signal</keyword>
<keyword evidence="1" id="KW-0433">Leucine-rich repeat</keyword>
<organism evidence="5 6">
    <name type="scientific">Cytophaga hutchinsonii (strain ATCC 33406 / DSM 1761 / CIP 103989 / NBRC 15051 / NCIMB 9469 / D465)</name>
    <dbReference type="NCBI Taxonomy" id="269798"/>
    <lineage>
        <taxon>Bacteria</taxon>
        <taxon>Pseudomonadati</taxon>
        <taxon>Bacteroidota</taxon>
        <taxon>Cytophagia</taxon>
        <taxon>Cytophagales</taxon>
        <taxon>Cytophagaceae</taxon>
        <taxon>Cytophaga</taxon>
    </lineage>
</organism>
<dbReference type="RefSeq" id="WP_011585237.1">
    <property type="nucleotide sequence ID" value="NC_008255.1"/>
</dbReference>
<protein>
    <submittedName>
        <fullName evidence="5">CHU large protein uncharacterized</fullName>
    </submittedName>
</protein>
<dbReference type="Pfam" id="PF13585">
    <property type="entry name" value="CHU_C"/>
    <property type="match status" value="1"/>
</dbReference>